<dbReference type="EMBL" id="BEXT01000001">
    <property type="protein sequence ID" value="GBC62291.1"/>
    <property type="molecule type" value="Genomic_DNA"/>
</dbReference>
<keyword evidence="1 4" id="KW-0597">Phosphoprotein</keyword>
<dbReference type="OrthoDB" id="9788090at2"/>
<keyword evidence="3" id="KW-0238">DNA-binding</keyword>
<evidence type="ECO:0000259" key="5">
    <source>
        <dbReference type="PROSITE" id="PS50110"/>
    </source>
</evidence>
<feature type="modified residue" description="4-aspartylphosphate" evidence="4">
    <location>
        <position position="65"/>
    </location>
</feature>
<dbReference type="InterPro" id="IPR001789">
    <property type="entry name" value="Sig_transdc_resp-reg_receiver"/>
</dbReference>
<dbReference type="Proteomes" id="UP000288096">
    <property type="component" value="Unassembled WGS sequence"/>
</dbReference>
<dbReference type="Pfam" id="PF00072">
    <property type="entry name" value="Response_reg"/>
    <property type="match status" value="1"/>
</dbReference>
<dbReference type="SUPFAM" id="SSF52172">
    <property type="entry name" value="CheY-like"/>
    <property type="match status" value="1"/>
</dbReference>
<dbReference type="Gene3D" id="3.40.50.2300">
    <property type="match status" value="1"/>
</dbReference>
<evidence type="ECO:0000313" key="7">
    <source>
        <dbReference type="Proteomes" id="UP000288096"/>
    </source>
</evidence>
<dbReference type="SMART" id="SM00448">
    <property type="entry name" value="REC"/>
    <property type="match status" value="1"/>
</dbReference>
<evidence type="ECO:0000256" key="2">
    <source>
        <dbReference type="ARBA" id="ARBA00023012"/>
    </source>
</evidence>
<name>A0A401FZ97_9BACT</name>
<dbReference type="AlphaFoldDB" id="A0A401FZ97"/>
<dbReference type="InterPro" id="IPR011006">
    <property type="entry name" value="CheY-like_superfamily"/>
</dbReference>
<dbReference type="PANTHER" id="PTHR48111">
    <property type="entry name" value="REGULATOR OF RPOS"/>
    <property type="match status" value="1"/>
</dbReference>
<evidence type="ECO:0000313" key="6">
    <source>
        <dbReference type="EMBL" id="GBC62291.1"/>
    </source>
</evidence>
<dbReference type="PANTHER" id="PTHR48111:SF40">
    <property type="entry name" value="PHOSPHATE REGULON TRANSCRIPTIONAL REGULATORY PROTEIN PHOB"/>
    <property type="match status" value="1"/>
</dbReference>
<keyword evidence="2" id="KW-0902">Two-component regulatory system</keyword>
<comment type="caution">
    <text evidence="6">The sequence shown here is derived from an EMBL/GenBank/DDBJ whole genome shotgun (WGS) entry which is preliminary data.</text>
</comment>
<keyword evidence="7" id="KW-1185">Reference proteome</keyword>
<dbReference type="GO" id="GO:0000156">
    <property type="term" value="F:phosphorelay response regulator activity"/>
    <property type="evidence" value="ECO:0007669"/>
    <property type="project" value="TreeGrafter"/>
</dbReference>
<sequence>MADQTRQSPTAGERIRLLLVDDEEGYLNVLSNRLGKRGMDVVRARSGAEAIQILRRQEFDVSVLDLRMEDMDGIEVLRIFKKMAPTLMVIMLTGHGSEKAARDGIALGAFGYLSKPCDISELVARIQEACRSRKITGSPPAGTSGV</sequence>
<dbReference type="PROSITE" id="PS50110">
    <property type="entry name" value="RESPONSE_REGULATORY"/>
    <property type="match status" value="1"/>
</dbReference>
<accession>A0A401FZ97</accession>
<evidence type="ECO:0000256" key="3">
    <source>
        <dbReference type="ARBA" id="ARBA00023125"/>
    </source>
</evidence>
<dbReference type="GO" id="GO:0006355">
    <property type="term" value="P:regulation of DNA-templated transcription"/>
    <property type="evidence" value="ECO:0007669"/>
    <property type="project" value="TreeGrafter"/>
</dbReference>
<protein>
    <submittedName>
        <fullName evidence="6">Response regulator</fullName>
    </submittedName>
</protein>
<gene>
    <name evidence="6" type="ORF">DENIS_3260</name>
</gene>
<dbReference type="GO" id="GO:0000976">
    <property type="term" value="F:transcription cis-regulatory region binding"/>
    <property type="evidence" value="ECO:0007669"/>
    <property type="project" value="TreeGrafter"/>
</dbReference>
<reference evidence="7" key="1">
    <citation type="submission" date="2017-11" db="EMBL/GenBank/DDBJ databases">
        <authorList>
            <person name="Watanabe M."/>
            <person name="Kojima H."/>
        </authorList>
    </citation>
    <scope>NUCLEOTIDE SEQUENCE [LARGE SCALE GENOMIC DNA]</scope>
    <source>
        <strain evidence="7">Tokyo 01</strain>
    </source>
</reference>
<proteinExistence type="predicted"/>
<organism evidence="6 7">
    <name type="scientific">Desulfonema ishimotonii</name>
    <dbReference type="NCBI Taxonomy" id="45657"/>
    <lineage>
        <taxon>Bacteria</taxon>
        <taxon>Pseudomonadati</taxon>
        <taxon>Thermodesulfobacteriota</taxon>
        <taxon>Desulfobacteria</taxon>
        <taxon>Desulfobacterales</taxon>
        <taxon>Desulfococcaceae</taxon>
        <taxon>Desulfonema</taxon>
    </lineage>
</organism>
<dbReference type="InterPro" id="IPR039420">
    <property type="entry name" value="WalR-like"/>
</dbReference>
<dbReference type="GO" id="GO:0005829">
    <property type="term" value="C:cytosol"/>
    <property type="evidence" value="ECO:0007669"/>
    <property type="project" value="TreeGrafter"/>
</dbReference>
<dbReference type="GO" id="GO:0032993">
    <property type="term" value="C:protein-DNA complex"/>
    <property type="evidence" value="ECO:0007669"/>
    <property type="project" value="TreeGrafter"/>
</dbReference>
<evidence type="ECO:0000256" key="1">
    <source>
        <dbReference type="ARBA" id="ARBA00022553"/>
    </source>
</evidence>
<dbReference type="RefSeq" id="WP_124329475.1">
    <property type="nucleotide sequence ID" value="NZ_BEXT01000001.1"/>
</dbReference>
<feature type="domain" description="Response regulatory" evidence="5">
    <location>
        <begin position="16"/>
        <end position="130"/>
    </location>
</feature>
<reference evidence="7" key="2">
    <citation type="submission" date="2019-01" db="EMBL/GenBank/DDBJ databases">
        <title>Genome sequence of Desulfonema ishimotonii strain Tokyo 01.</title>
        <authorList>
            <person name="Fukui M."/>
        </authorList>
    </citation>
    <scope>NUCLEOTIDE SEQUENCE [LARGE SCALE GENOMIC DNA]</scope>
    <source>
        <strain evidence="7">Tokyo 01</strain>
    </source>
</reference>
<evidence type="ECO:0000256" key="4">
    <source>
        <dbReference type="PROSITE-ProRule" id="PRU00169"/>
    </source>
</evidence>